<organism evidence="3 4">
    <name type="scientific">Sphingomonas cynarae</name>
    <dbReference type="NCBI Taxonomy" id="930197"/>
    <lineage>
        <taxon>Bacteria</taxon>
        <taxon>Pseudomonadati</taxon>
        <taxon>Pseudomonadota</taxon>
        <taxon>Alphaproteobacteria</taxon>
        <taxon>Sphingomonadales</taxon>
        <taxon>Sphingomonadaceae</taxon>
        <taxon>Sphingomonas</taxon>
    </lineage>
</organism>
<feature type="transmembrane region" description="Helical" evidence="1">
    <location>
        <begin position="20"/>
        <end position="39"/>
    </location>
</feature>
<keyword evidence="1" id="KW-0472">Membrane</keyword>
<name>A0ABP7E4X3_9SPHN</name>
<dbReference type="InterPro" id="IPR052189">
    <property type="entry name" value="L-asp_N-monooxygenase_NS-form"/>
</dbReference>
<dbReference type="Proteomes" id="UP001500523">
    <property type="component" value="Unassembled WGS sequence"/>
</dbReference>
<gene>
    <name evidence="3" type="ORF">GCM10022268_22790</name>
</gene>
<comment type="caution">
    <text evidence="3">The sequence shown here is derived from an EMBL/GenBank/DDBJ whole genome shotgun (WGS) entry which is preliminary data.</text>
</comment>
<dbReference type="PANTHER" id="PTHR40254:SF1">
    <property type="entry name" value="BLR0577 PROTEIN"/>
    <property type="match status" value="1"/>
</dbReference>
<dbReference type="EMBL" id="BAABBF010000005">
    <property type="protein sequence ID" value="GAA3713457.1"/>
    <property type="molecule type" value="Genomic_DNA"/>
</dbReference>
<protein>
    <submittedName>
        <fullName evidence="3">FAD/NAD(P)-binding protein</fullName>
    </submittedName>
</protein>
<proteinExistence type="predicted"/>
<keyword evidence="1" id="KW-1133">Transmembrane helix</keyword>
<evidence type="ECO:0000313" key="4">
    <source>
        <dbReference type="Proteomes" id="UP001500523"/>
    </source>
</evidence>
<accession>A0ABP7E4X3</accession>
<feature type="domain" description="FAD-dependent urate hydroxylase HpyO/Asp monooxygenase CreE-like FAD/NAD(P)-binding" evidence="2">
    <location>
        <begin position="23"/>
        <end position="166"/>
    </location>
</feature>
<evidence type="ECO:0000259" key="2">
    <source>
        <dbReference type="Pfam" id="PF13454"/>
    </source>
</evidence>
<reference evidence="4" key="1">
    <citation type="journal article" date="2019" name="Int. J. Syst. Evol. Microbiol.">
        <title>The Global Catalogue of Microorganisms (GCM) 10K type strain sequencing project: providing services to taxonomists for standard genome sequencing and annotation.</title>
        <authorList>
            <consortium name="The Broad Institute Genomics Platform"/>
            <consortium name="The Broad Institute Genome Sequencing Center for Infectious Disease"/>
            <person name="Wu L."/>
            <person name="Ma J."/>
        </authorList>
    </citation>
    <scope>NUCLEOTIDE SEQUENCE [LARGE SCALE GENOMIC DNA]</scope>
    <source>
        <strain evidence="4">JCM 17498</strain>
    </source>
</reference>
<dbReference type="InterPro" id="IPR038732">
    <property type="entry name" value="HpyO/CreE_NAD-binding"/>
</dbReference>
<dbReference type="InterPro" id="IPR036188">
    <property type="entry name" value="FAD/NAD-bd_sf"/>
</dbReference>
<evidence type="ECO:0000313" key="3">
    <source>
        <dbReference type="EMBL" id="GAA3713457.1"/>
    </source>
</evidence>
<dbReference type="PRINTS" id="PR00411">
    <property type="entry name" value="PNDRDTASEI"/>
</dbReference>
<dbReference type="Gene3D" id="3.50.50.60">
    <property type="entry name" value="FAD/NAD(P)-binding domain"/>
    <property type="match status" value="1"/>
</dbReference>
<sequence>MPGSDRAARHGGHGWLDANSHVVIVGGGFSGALMAINLFRFGGPRTTLVERAPERLGRGIAYGAAHPGQLLNVRAAAMSAFPEDPDHFARWGRDRADAAPADFVARETYGAYLRETLATVRAAAGDRLTILSGEVHAIDRLAGTARVTLAKGDTLAADAVVLTLGNLPPHAPPGIDPAALAAGVYIDDPWAQEPATGLTRRDRVVLVGSGLTAIDIALRLDAVGFEGPILALSRRGLAPRRHVDGTPPAPGWTETPDMPLSALVGRLRTDAATLGWRAAVDTLRPVTQRWWARADAATRGRFLRHCRPFWDVHRHRLAPAVAERIDAMVTDGRLRFAAGKITTVDPHPQSALIRWRPRGDHDSCDTIASRIVNCTGPQGDVLRTTEPLLRQLVADGMVRPDALRLGIDVDDGSRVIDRSGQAQTDLYCVGPMTRGSFWEIVAVPDIRRQCADLSRRLSNSHWIGEGL</sequence>
<dbReference type="RefSeq" id="WP_344693515.1">
    <property type="nucleotide sequence ID" value="NZ_BAABBF010000005.1"/>
</dbReference>
<dbReference type="SUPFAM" id="SSF51905">
    <property type="entry name" value="FAD/NAD(P)-binding domain"/>
    <property type="match status" value="1"/>
</dbReference>
<dbReference type="PANTHER" id="PTHR40254">
    <property type="entry name" value="BLR0577 PROTEIN"/>
    <property type="match status" value="1"/>
</dbReference>
<keyword evidence="4" id="KW-1185">Reference proteome</keyword>
<keyword evidence="1" id="KW-0812">Transmembrane</keyword>
<evidence type="ECO:0000256" key="1">
    <source>
        <dbReference type="SAM" id="Phobius"/>
    </source>
</evidence>
<dbReference type="Pfam" id="PF13454">
    <property type="entry name" value="NAD_binding_9"/>
    <property type="match status" value="1"/>
</dbReference>